<protein>
    <recommendedName>
        <fullName evidence="3">Chemotaxis protein CheY</fullName>
    </recommendedName>
</protein>
<reference evidence="1 2" key="1">
    <citation type="journal article" date="2015" name="Mol. Plant Microbe Interact.">
        <title>Comparative Genomic Analysis of Pseudomonas chlororaphis PCL1606 Reveals New Insight into Antifungal Compounds Involved in Biocontrol.</title>
        <authorList>
            <person name="Calderon C.E."/>
            <person name="Ramos C."/>
            <person name="de Vicente A."/>
            <person name="Cazorla F.M."/>
        </authorList>
    </citation>
    <scope>NUCLEOTIDE SEQUENCE [LARGE SCALE GENOMIC DNA]</scope>
    <source>
        <strain evidence="1 2">PCL1606</strain>
    </source>
</reference>
<dbReference type="KEGG" id="pcz:PCL1606_21060"/>
<organism evidence="1 2">
    <name type="scientific">Pseudomonas chlororaphis</name>
    <dbReference type="NCBI Taxonomy" id="587753"/>
    <lineage>
        <taxon>Bacteria</taxon>
        <taxon>Pseudomonadati</taxon>
        <taxon>Pseudomonadota</taxon>
        <taxon>Gammaproteobacteria</taxon>
        <taxon>Pseudomonadales</taxon>
        <taxon>Pseudomonadaceae</taxon>
        <taxon>Pseudomonas</taxon>
    </lineage>
</organism>
<dbReference type="SUPFAM" id="SSF52172">
    <property type="entry name" value="CheY-like"/>
    <property type="match status" value="1"/>
</dbReference>
<sequence length="136" mass="14785">MLDKRLRILIADASAKQCAGIARLLNGLGYFRVAAVPSFRELATLTHYSCEPFDNFDLLLLSGELAFAAGVDAGAFCLGNPQIRHALIYGGRTEQALPVLLGAPALQQVLWVRRATAEILQRFIAHITPRPAKEDG</sequence>
<dbReference type="EMBL" id="CP011110">
    <property type="protein sequence ID" value="AKA23559.1"/>
    <property type="molecule type" value="Genomic_DNA"/>
</dbReference>
<dbReference type="InterPro" id="IPR011006">
    <property type="entry name" value="CheY-like_superfamily"/>
</dbReference>
<name>A0A0D5XXW8_9PSED</name>
<dbReference type="PATRIC" id="fig|587753.10.peg.2106"/>
<dbReference type="Proteomes" id="UP000032748">
    <property type="component" value="Chromosome"/>
</dbReference>
<evidence type="ECO:0008006" key="3">
    <source>
        <dbReference type="Google" id="ProtNLM"/>
    </source>
</evidence>
<dbReference type="AlphaFoldDB" id="A0A0D5XXW8"/>
<dbReference type="RefSeq" id="WP_045882104.1">
    <property type="nucleotide sequence ID" value="NZ_CP011110.1"/>
</dbReference>
<proteinExistence type="predicted"/>
<dbReference type="OrthoDB" id="6930297at2"/>
<evidence type="ECO:0000313" key="1">
    <source>
        <dbReference type="EMBL" id="AKA23559.1"/>
    </source>
</evidence>
<gene>
    <name evidence="1" type="ORF">PCL1606_21060</name>
</gene>
<accession>A0A0D5XXW8</accession>
<evidence type="ECO:0000313" key="2">
    <source>
        <dbReference type="Proteomes" id="UP000032748"/>
    </source>
</evidence>